<name>A0A2U1N962_ARTAN</name>
<dbReference type="EMBL" id="PKPP01003317">
    <property type="protein sequence ID" value="PWA70026.1"/>
    <property type="molecule type" value="Genomic_DNA"/>
</dbReference>
<gene>
    <name evidence="1" type="ORF">CTI12_AA291470</name>
</gene>
<accession>A0A2U1N962</accession>
<organism evidence="1 2">
    <name type="scientific">Artemisia annua</name>
    <name type="common">Sweet wormwood</name>
    <dbReference type="NCBI Taxonomy" id="35608"/>
    <lineage>
        <taxon>Eukaryota</taxon>
        <taxon>Viridiplantae</taxon>
        <taxon>Streptophyta</taxon>
        <taxon>Embryophyta</taxon>
        <taxon>Tracheophyta</taxon>
        <taxon>Spermatophyta</taxon>
        <taxon>Magnoliopsida</taxon>
        <taxon>eudicotyledons</taxon>
        <taxon>Gunneridae</taxon>
        <taxon>Pentapetalae</taxon>
        <taxon>asterids</taxon>
        <taxon>campanulids</taxon>
        <taxon>Asterales</taxon>
        <taxon>Asteraceae</taxon>
        <taxon>Asteroideae</taxon>
        <taxon>Anthemideae</taxon>
        <taxon>Artemisiinae</taxon>
        <taxon>Artemisia</taxon>
    </lineage>
</organism>
<evidence type="ECO:0000313" key="1">
    <source>
        <dbReference type="EMBL" id="PWA70026.1"/>
    </source>
</evidence>
<comment type="caution">
    <text evidence="1">The sequence shown here is derived from an EMBL/GenBank/DDBJ whole genome shotgun (WGS) entry which is preliminary data.</text>
</comment>
<dbReference type="AlphaFoldDB" id="A0A2U1N962"/>
<dbReference type="Proteomes" id="UP000245207">
    <property type="component" value="Unassembled WGS sequence"/>
</dbReference>
<proteinExistence type="predicted"/>
<sequence length="128" mass="14421">MTEKRYLNHGYKNLYTPAIITRSLIEEGETVAERGCAAGKKKAKENANLIMMGKGKDQATEHGRALTRLYPLELWELSLDNEKVNLGKGKNQATANDERVKARGMEQGNITPWNLNVNVFPLQNILYC</sequence>
<evidence type="ECO:0000313" key="2">
    <source>
        <dbReference type="Proteomes" id="UP000245207"/>
    </source>
</evidence>
<keyword evidence="2" id="KW-1185">Reference proteome</keyword>
<protein>
    <submittedName>
        <fullName evidence="1">Uncharacterized protein</fullName>
    </submittedName>
</protein>
<reference evidence="1 2" key="1">
    <citation type="journal article" date="2018" name="Mol. Plant">
        <title>The genome of Artemisia annua provides insight into the evolution of Asteraceae family and artemisinin biosynthesis.</title>
        <authorList>
            <person name="Shen Q."/>
            <person name="Zhang L."/>
            <person name="Liao Z."/>
            <person name="Wang S."/>
            <person name="Yan T."/>
            <person name="Shi P."/>
            <person name="Liu M."/>
            <person name="Fu X."/>
            <person name="Pan Q."/>
            <person name="Wang Y."/>
            <person name="Lv Z."/>
            <person name="Lu X."/>
            <person name="Zhang F."/>
            <person name="Jiang W."/>
            <person name="Ma Y."/>
            <person name="Chen M."/>
            <person name="Hao X."/>
            <person name="Li L."/>
            <person name="Tang Y."/>
            <person name="Lv G."/>
            <person name="Zhou Y."/>
            <person name="Sun X."/>
            <person name="Brodelius P.E."/>
            <person name="Rose J.K.C."/>
            <person name="Tang K."/>
        </authorList>
    </citation>
    <scope>NUCLEOTIDE SEQUENCE [LARGE SCALE GENOMIC DNA]</scope>
    <source>
        <strain evidence="2">cv. Huhao1</strain>
        <tissue evidence="1">Leaf</tissue>
    </source>
</reference>